<dbReference type="InterPro" id="IPR036102">
    <property type="entry name" value="OsmC/Ohrsf"/>
</dbReference>
<gene>
    <name evidence="1" type="ORF">H7965_15180</name>
</gene>
<dbReference type="Pfam" id="PF02566">
    <property type="entry name" value="OsmC"/>
    <property type="match status" value="1"/>
</dbReference>
<dbReference type="InterPro" id="IPR052924">
    <property type="entry name" value="OsmC/Ohr_hydroprdx_reductase"/>
</dbReference>
<evidence type="ECO:0000313" key="1">
    <source>
        <dbReference type="EMBL" id="MBC4016664.1"/>
    </source>
</evidence>
<dbReference type="Gene3D" id="3.30.300.20">
    <property type="match status" value="1"/>
</dbReference>
<organism evidence="1 2">
    <name type="scientific">Siccirubricoccus deserti</name>
    <dbReference type="NCBI Taxonomy" id="2013562"/>
    <lineage>
        <taxon>Bacteria</taxon>
        <taxon>Pseudomonadati</taxon>
        <taxon>Pseudomonadota</taxon>
        <taxon>Alphaproteobacteria</taxon>
        <taxon>Acetobacterales</taxon>
        <taxon>Roseomonadaceae</taxon>
        <taxon>Siccirubricoccus</taxon>
    </lineage>
</organism>
<dbReference type="AlphaFoldDB" id="A0A9X0QZ37"/>
<keyword evidence="2" id="KW-1185">Reference proteome</keyword>
<dbReference type="PANTHER" id="PTHR35368">
    <property type="entry name" value="HYDROPEROXIDE REDUCTASE"/>
    <property type="match status" value="1"/>
</dbReference>
<comment type="caution">
    <text evidence="1">The sequence shown here is derived from an EMBL/GenBank/DDBJ whole genome shotgun (WGS) entry which is preliminary data.</text>
</comment>
<dbReference type="InterPro" id="IPR015946">
    <property type="entry name" value="KH_dom-like_a/b"/>
</dbReference>
<evidence type="ECO:0000313" key="2">
    <source>
        <dbReference type="Proteomes" id="UP000600101"/>
    </source>
</evidence>
<dbReference type="InterPro" id="IPR003718">
    <property type="entry name" value="OsmC/Ohr_fam"/>
</dbReference>
<accession>A0A9X0QZ37</accession>
<dbReference type="EMBL" id="JACOMF010000017">
    <property type="protein sequence ID" value="MBC4016664.1"/>
    <property type="molecule type" value="Genomic_DNA"/>
</dbReference>
<dbReference type="SUPFAM" id="SSF82784">
    <property type="entry name" value="OsmC-like"/>
    <property type="match status" value="1"/>
</dbReference>
<reference evidence="1" key="1">
    <citation type="submission" date="2020-08" db="EMBL/GenBank/DDBJ databases">
        <authorList>
            <person name="Hu Y."/>
            <person name="Nguyen S.V."/>
            <person name="Li F."/>
            <person name="Fanning S."/>
        </authorList>
    </citation>
    <scope>NUCLEOTIDE SEQUENCE</scope>
    <source>
        <strain evidence="1">SYSU D8009</strain>
    </source>
</reference>
<proteinExistence type="predicted"/>
<name>A0A9X0QZ37_9PROT</name>
<dbReference type="RefSeq" id="WP_186771431.1">
    <property type="nucleotide sequence ID" value="NZ_JACOMF010000017.1"/>
</dbReference>
<dbReference type="Proteomes" id="UP000600101">
    <property type="component" value="Unassembled WGS sequence"/>
</dbReference>
<sequence>MSTTAPATEMPAPARPPRVAMNGVDTPKLFATIAAVAGQPPLARFQFRTQGEWLWGTHSRSTMSGYAGAGGEHLRKAPHIAEADHPAVLCGEDAGPTPVEYLLHALSACLTAGIANIAAARGVALQAVNCRMVGDIDLQGILGISDKVRNGFQEIRAEVALEGDAPPETLRKIVAQAVARSAVFDVLAHGVPVTVTTEA</sequence>
<dbReference type="PANTHER" id="PTHR35368:SF1">
    <property type="entry name" value="HYDROPEROXIDE REDUCTASE"/>
    <property type="match status" value="1"/>
</dbReference>
<protein>
    <submittedName>
        <fullName evidence="1">OsmC family protein</fullName>
    </submittedName>
</protein>